<dbReference type="EMBL" id="KX078569">
    <property type="protein sequence ID" value="ANM46449.1"/>
    <property type="molecule type" value="Genomic_DNA"/>
</dbReference>
<protein>
    <submittedName>
        <fullName evidence="1">Uncharacterized protein</fullName>
    </submittedName>
</protein>
<gene>
    <name evidence="1" type="ORF">MP1_gp0182</name>
</gene>
<accession>A0A192Y9N5</accession>
<proteinExistence type="predicted"/>
<evidence type="ECO:0000313" key="2">
    <source>
        <dbReference type="Proteomes" id="UP000203816"/>
    </source>
</evidence>
<dbReference type="RefSeq" id="YP_009280040.1">
    <property type="nucleotide sequence ID" value="NC_031020.1"/>
</dbReference>
<sequence length="252" mass="29982">MKKNLPEFIEFMNQDKTEPTAEQKRTHNHILDKNEVICVVEDYKNQLIILGCKEEDVESCFDILKNSEYFDKIRVKIDLLNVLPSNETTPYYNFKDSYVETSLIKRYPEQVQSVEDFITKNCTKENEVEPCYWEYEELFRKVLYGILQTEVDNIKEGFRDSGIRFYETWEDTDGKYGLVQYVIMYGGEIIGQLTQSGRWLGDTNVTIYSEPDFFTGLFMKYFITDTSWLAVRKLDNMINEFKTPEFHDKEYK</sequence>
<dbReference type="KEGG" id="vg:29059380"/>
<name>A0A192Y9N5_9CAUD</name>
<reference evidence="1 2" key="1">
    <citation type="submission" date="2016-04" db="EMBL/GenBank/DDBJ databases">
        <title>Comparative genomics of Morganella phages MP1 and MP2 define new clades among the T4 and T7-like Viruses.</title>
        <authorList>
            <person name="Pinto G."/>
            <person name="Oliveira A."/>
            <person name="Malgorzata L."/>
            <person name="Kropinski A."/>
            <person name="Azeredo J."/>
        </authorList>
    </citation>
    <scope>NUCLEOTIDE SEQUENCE [LARGE SCALE GENOMIC DNA]</scope>
</reference>
<keyword evidence="2" id="KW-1185">Reference proteome</keyword>
<evidence type="ECO:0000313" key="1">
    <source>
        <dbReference type="EMBL" id="ANM46449.1"/>
    </source>
</evidence>
<dbReference type="Proteomes" id="UP000203816">
    <property type="component" value="Segment"/>
</dbReference>
<organism evidence="1 2">
    <name type="scientific">Morganella phage vB_MmoM_MP1</name>
    <dbReference type="NCBI Taxonomy" id="1852628"/>
    <lineage>
        <taxon>Viruses</taxon>
        <taxon>Duplodnaviria</taxon>
        <taxon>Heunggongvirae</taxon>
        <taxon>Uroviricota</taxon>
        <taxon>Caudoviricetes</taxon>
        <taxon>Pantevenvirales</taxon>
        <taxon>Straboviridae</taxon>
        <taxon>Gualtarvirus</taxon>
        <taxon>Gualtarvirus mp1</taxon>
    </lineage>
</organism>
<dbReference type="GeneID" id="29059380"/>